<dbReference type="Proteomes" id="UP000023435">
    <property type="component" value="Unassembled WGS sequence"/>
</dbReference>
<evidence type="ECO:0000313" key="2">
    <source>
        <dbReference type="Proteomes" id="UP000023435"/>
    </source>
</evidence>
<protein>
    <submittedName>
        <fullName evidence="1">Uncharacterized protein</fullName>
    </submittedName>
</protein>
<gene>
    <name evidence="1" type="ORF">AZ78_1176</name>
</gene>
<proteinExistence type="predicted"/>
<organism evidence="1 2">
    <name type="scientific">Lysobacter capsici AZ78</name>
    <dbReference type="NCBI Taxonomy" id="1444315"/>
    <lineage>
        <taxon>Bacteria</taxon>
        <taxon>Pseudomonadati</taxon>
        <taxon>Pseudomonadota</taxon>
        <taxon>Gammaproteobacteria</taxon>
        <taxon>Lysobacterales</taxon>
        <taxon>Lysobacteraceae</taxon>
        <taxon>Lysobacter</taxon>
    </lineage>
</organism>
<dbReference type="AlphaFoldDB" id="A0A108U6U3"/>
<dbReference type="EMBL" id="JAJA02000001">
    <property type="protein sequence ID" value="KWS03628.1"/>
    <property type="molecule type" value="Genomic_DNA"/>
</dbReference>
<evidence type="ECO:0000313" key="1">
    <source>
        <dbReference type="EMBL" id="KWS03628.1"/>
    </source>
</evidence>
<keyword evidence="2" id="KW-1185">Reference proteome</keyword>
<name>A0A108U6U3_9GAMM</name>
<reference evidence="1 2" key="1">
    <citation type="journal article" date="2014" name="Genome Announc.">
        <title>Draft Genome Sequence of Lysobacter capsici AZ78, a Bacterium Antagonistic to Plant-Pathogenic Oomycetes.</title>
        <authorList>
            <person name="Puopolo G."/>
            <person name="Sonego P."/>
            <person name="Engelen K."/>
            <person name="Pertot I."/>
        </authorList>
    </citation>
    <scope>NUCLEOTIDE SEQUENCE [LARGE SCALE GENOMIC DNA]</scope>
    <source>
        <strain evidence="1 2">AZ78</strain>
    </source>
</reference>
<sequence>MLHQGGRHGRRLGWRHLMIFLLHGYDTDSSRICSERPGGVLEVAVSRGFGGADGNKCAISGVGGGPHPALRATFSRRREKDSVGRNRKIGRIARPAEVARSVEVARIDSDDAH</sequence>
<comment type="caution">
    <text evidence="1">The sequence shown here is derived from an EMBL/GenBank/DDBJ whole genome shotgun (WGS) entry which is preliminary data.</text>
</comment>
<accession>A0A108U6U3</accession>